<proteinExistence type="predicted"/>
<accession>A0A4V2VRK9</accession>
<reference evidence="2 3" key="1">
    <citation type="submission" date="2019-03" db="EMBL/GenBank/DDBJ databases">
        <title>Genomic Encyclopedia of Type Strains, Phase IV (KMG-IV): sequencing the most valuable type-strain genomes for metagenomic binning, comparative biology and taxonomic classification.</title>
        <authorList>
            <person name="Goeker M."/>
        </authorList>
    </citation>
    <scope>NUCLEOTIDE SEQUENCE [LARGE SCALE GENOMIC DNA]</scope>
    <source>
        <strain evidence="2 3">DSM 100048</strain>
    </source>
</reference>
<comment type="caution">
    <text evidence="2">The sequence shown here is derived from an EMBL/GenBank/DDBJ whole genome shotgun (WGS) entry which is preliminary data.</text>
</comment>
<dbReference type="Proteomes" id="UP000294692">
    <property type="component" value="Unassembled WGS sequence"/>
</dbReference>
<dbReference type="RefSeq" id="WP_243650826.1">
    <property type="nucleotide sequence ID" value="NZ_SMBX01000004.1"/>
</dbReference>
<organism evidence="2 3">
    <name type="scientific">Paracandidimonas soli</name>
    <dbReference type="NCBI Taxonomy" id="1917182"/>
    <lineage>
        <taxon>Bacteria</taxon>
        <taxon>Pseudomonadati</taxon>
        <taxon>Pseudomonadota</taxon>
        <taxon>Betaproteobacteria</taxon>
        <taxon>Burkholderiales</taxon>
        <taxon>Alcaligenaceae</taxon>
        <taxon>Paracandidimonas</taxon>
    </lineage>
</organism>
<keyword evidence="3" id="KW-1185">Reference proteome</keyword>
<gene>
    <name evidence="2" type="ORF">EV686_1043</name>
</gene>
<dbReference type="PANTHER" id="PTHR36505:SF1">
    <property type="entry name" value="BLR1072 PROTEIN"/>
    <property type="match status" value="1"/>
</dbReference>
<dbReference type="SUPFAM" id="SSF50346">
    <property type="entry name" value="PRC-barrel domain"/>
    <property type="match status" value="1"/>
</dbReference>
<dbReference type="InterPro" id="IPR027275">
    <property type="entry name" value="PRC-brl_dom"/>
</dbReference>
<dbReference type="Pfam" id="PF05239">
    <property type="entry name" value="PRC"/>
    <property type="match status" value="1"/>
</dbReference>
<name>A0A4V2VRK9_9BURK</name>
<dbReference type="Gene3D" id="2.30.30.240">
    <property type="entry name" value="PRC-barrel domain"/>
    <property type="match status" value="1"/>
</dbReference>
<dbReference type="AlphaFoldDB" id="A0A4V2VRK9"/>
<evidence type="ECO:0000313" key="3">
    <source>
        <dbReference type="Proteomes" id="UP000294692"/>
    </source>
</evidence>
<feature type="domain" description="PRC-barrel" evidence="1">
    <location>
        <begin position="3"/>
        <end position="76"/>
    </location>
</feature>
<dbReference type="EMBL" id="SMBX01000004">
    <property type="protein sequence ID" value="TCU98909.1"/>
    <property type="molecule type" value="Genomic_DNA"/>
</dbReference>
<evidence type="ECO:0000313" key="2">
    <source>
        <dbReference type="EMBL" id="TCU98909.1"/>
    </source>
</evidence>
<protein>
    <submittedName>
        <fullName evidence="2">PRC-barrel domain protein</fullName>
    </submittedName>
</protein>
<sequence length="113" mass="12735">MGAETLIGNDVYNKQAEKLGDIKEIMLDMRHGRVSYAVLEFGGFLGMGTSLFAVPWNALTLDTTKKCFVLDASKDRLKQAPGFEKDQWPDMADPIWEKSIHDYYGTTPHSTYV</sequence>
<dbReference type="InterPro" id="IPR011033">
    <property type="entry name" value="PRC_barrel-like_sf"/>
</dbReference>
<evidence type="ECO:0000259" key="1">
    <source>
        <dbReference type="Pfam" id="PF05239"/>
    </source>
</evidence>
<dbReference type="PANTHER" id="PTHR36505">
    <property type="entry name" value="BLR1072 PROTEIN"/>
    <property type="match status" value="1"/>
</dbReference>